<gene>
    <name evidence="2" type="ORF">Prevot485_2640</name>
</gene>
<dbReference type="AlphaFoldDB" id="A0A6G8F1F8"/>
<feature type="domain" description="Metallo-beta-lactamase" evidence="1">
    <location>
        <begin position="34"/>
        <end position="227"/>
    </location>
</feature>
<dbReference type="PANTHER" id="PTHR42663">
    <property type="entry name" value="HYDROLASE C777.06C-RELATED-RELATED"/>
    <property type="match status" value="1"/>
</dbReference>
<protein>
    <submittedName>
        <fullName evidence="2">Hydrolase</fullName>
    </submittedName>
</protein>
<dbReference type="InterPro" id="IPR001279">
    <property type="entry name" value="Metallo-B-lactamas"/>
</dbReference>
<dbReference type="SMART" id="SM00849">
    <property type="entry name" value="Lactamase_B"/>
    <property type="match status" value="1"/>
</dbReference>
<name>A0A6G8F1F8_9BACT</name>
<sequence length="288" mass="32200">MKLTFLGTGTSIGVPAIGCRCEVCRSQDTKDKRLRASAMVETDKGLRVLIDCGPDFRQQILTQRFGKIDAVLITHIHYDHVGGADDLRPFCMYGDVDVYAQQDVIEGLHETMPYCFRRHLYPGVPHLRLHEAKAGQGIRVARRQEIVVDFPGSGASLDGVLNYVGHRETVPAVDEVLDIMPVPVLHGRMPILGYRFGRMAYITDMKEPADTTLSLLQGVETLVVNALRFEKEHHSHQLVDDAVAFSRAVGAKRTYFTHLTHDIGTHDIANRRLPDGFSFAYDGQKISF</sequence>
<evidence type="ECO:0000259" key="1">
    <source>
        <dbReference type="SMART" id="SM00849"/>
    </source>
</evidence>
<dbReference type="Gene3D" id="3.60.15.10">
    <property type="entry name" value="Ribonuclease Z/Hydroxyacylglutathione hydrolase-like"/>
    <property type="match status" value="1"/>
</dbReference>
<accession>A0A6G8F1F8</accession>
<dbReference type="PANTHER" id="PTHR42663:SF6">
    <property type="entry name" value="HYDROLASE C777.06C-RELATED"/>
    <property type="match status" value="1"/>
</dbReference>
<organism evidence="2">
    <name type="scientific">uncultured Prevotella sp</name>
    <dbReference type="NCBI Taxonomy" id="159272"/>
    <lineage>
        <taxon>Bacteria</taxon>
        <taxon>Pseudomonadati</taxon>
        <taxon>Bacteroidota</taxon>
        <taxon>Bacteroidia</taxon>
        <taxon>Bacteroidales</taxon>
        <taxon>Prevotellaceae</taxon>
        <taxon>Prevotella</taxon>
        <taxon>environmental samples</taxon>
    </lineage>
</organism>
<dbReference type="CDD" id="cd16279">
    <property type="entry name" value="metallo-hydrolase-like_MBL-fold"/>
    <property type="match status" value="1"/>
</dbReference>
<keyword evidence="2" id="KW-0378">Hydrolase</keyword>
<dbReference type="Pfam" id="PF12706">
    <property type="entry name" value="Lactamase_B_2"/>
    <property type="match status" value="1"/>
</dbReference>
<proteinExistence type="predicted"/>
<dbReference type="EMBL" id="MN990733">
    <property type="protein sequence ID" value="QIM10165.1"/>
    <property type="molecule type" value="Genomic_DNA"/>
</dbReference>
<dbReference type="InterPro" id="IPR036866">
    <property type="entry name" value="RibonucZ/Hydroxyglut_hydro"/>
</dbReference>
<dbReference type="SUPFAM" id="SSF56281">
    <property type="entry name" value="Metallo-hydrolase/oxidoreductase"/>
    <property type="match status" value="1"/>
</dbReference>
<reference evidence="2" key="1">
    <citation type="journal article" date="2020" name="J. ISSAAS">
        <title>Lactobacilli and other gastrointestinal microbiota of Peromyscus leucopus, reservoir host for agents of Lyme disease and other zoonoses in North America.</title>
        <authorList>
            <person name="Milovic A."/>
            <person name="Bassam K."/>
            <person name="Shao H."/>
            <person name="Chatzistamou I."/>
            <person name="Tufts D.M."/>
            <person name="Diuk-Wasser M."/>
            <person name="Barbour A.G."/>
        </authorList>
    </citation>
    <scope>NUCLEOTIDE SEQUENCE</scope>
    <source>
        <strain evidence="2">LL70</strain>
    </source>
</reference>
<evidence type="ECO:0000313" key="2">
    <source>
        <dbReference type="EMBL" id="QIM10165.1"/>
    </source>
</evidence>
<dbReference type="GO" id="GO:0016787">
    <property type="term" value="F:hydrolase activity"/>
    <property type="evidence" value="ECO:0007669"/>
    <property type="project" value="UniProtKB-KW"/>
</dbReference>